<organism evidence="2 3">
    <name type="scientific">Streptomyces aurantiacus JA 4570</name>
    <dbReference type="NCBI Taxonomy" id="1286094"/>
    <lineage>
        <taxon>Bacteria</taxon>
        <taxon>Bacillati</taxon>
        <taxon>Actinomycetota</taxon>
        <taxon>Actinomycetes</taxon>
        <taxon>Kitasatosporales</taxon>
        <taxon>Streptomycetaceae</taxon>
        <taxon>Streptomyces</taxon>
        <taxon>Streptomyces aurantiacus group</taxon>
    </lineage>
</organism>
<dbReference type="Proteomes" id="UP000014629">
    <property type="component" value="Unassembled WGS sequence"/>
</dbReference>
<sequence length="775" mass="84851">MLSFGDALALLGGDPPAVAALDRALGGALNLATGGLSGSVLGMFDARGRVLGLGRDAWQGVGERLGRTDGRVERTRVLEAAHTVIVVLAFFDALESAELPFALDEVSLTRRDQLTVAGGRVTLAAGFTDTVAQVDAPRPAPHLPYEDHIAELHAWYGHLGARVQDFLQGFAVWERLDDTARDTAAHTVRTVVPRLAVEEYEALYARLALEAPEFGFWSGQVEHQATRAELRRALAGLETFLTASATLGRPPVDVAGALSRAHRSALDHRILDAQEAPEGIRMPTLAEAYLDPDFRVRAVDGQGSPADEEWWGRAPVRQDLTAYLAGALTSEGLTAAPLLVLGQPGAGKSVLIRILAARLPSAGFLPVRVALRDVRADDEIQDQIEQAIRDATGERATWPELVRSAGTAVPVVLLDGFDELLQTTGVHQNDFLMRVARFQEREAEQGRPVLAVVTSRTAVADRARYPQGTVALRLEPFRTEHIQLWIHHWNLTNAMNFQAMELPPLTWEAVAPHRVLAGQPLLLTMLALYQAAGNDLRGEDDRPLDEADLYEDLLGSFARREVCKDLRVPDGEVEQRVEEELERLSLVAFAMLNRRRQWVSTAELDEDLAALLGRASTPVSGFRAPLGRAEVALGRFFFVQRAQSIRDGQKLSTYEFLHATFGEYLAVRLAVRLLSGLLAHRPVLSMGGEPLNDDLMFALLSFAPLSSRQMLRFARARVERLPHEERETLARLVVRALGSGSCAPSSRTRRISRDVSASRAGTGSTARIWCCSRCC</sequence>
<evidence type="ECO:0000313" key="3">
    <source>
        <dbReference type="Proteomes" id="UP000014629"/>
    </source>
</evidence>
<evidence type="ECO:0000259" key="1">
    <source>
        <dbReference type="Pfam" id="PF22738"/>
    </source>
</evidence>
<gene>
    <name evidence="2" type="ORF">STRAU_3347</name>
</gene>
<feature type="domain" description="NACHT N-terminal Helical" evidence="1">
    <location>
        <begin position="2"/>
        <end position="222"/>
    </location>
</feature>
<dbReference type="AlphaFoldDB" id="S3ZJY7"/>
<dbReference type="InterPro" id="IPR027417">
    <property type="entry name" value="P-loop_NTPase"/>
</dbReference>
<comment type="caution">
    <text evidence="2">The sequence shown here is derived from an EMBL/GenBank/DDBJ whole genome shotgun (WGS) entry which is preliminary data.</text>
</comment>
<dbReference type="EMBL" id="AOPZ01000151">
    <property type="protein sequence ID" value="EPH43523.1"/>
    <property type="molecule type" value="Genomic_DNA"/>
</dbReference>
<accession>S3ZJY7</accession>
<dbReference type="Pfam" id="PF22738">
    <property type="entry name" value="NNH7"/>
    <property type="match status" value="1"/>
</dbReference>
<proteinExistence type="predicted"/>
<reference evidence="2 3" key="1">
    <citation type="submission" date="2013-02" db="EMBL/GenBank/DDBJ databases">
        <title>Draft Genome Sequence of Streptomyces aurantiacus, Which Produces Setomimycin.</title>
        <authorList>
            <person name="Gruening B.A."/>
            <person name="Praeg A."/>
            <person name="Erxleben A."/>
            <person name="Guenther S."/>
            <person name="Mueller M."/>
        </authorList>
    </citation>
    <scope>NUCLEOTIDE SEQUENCE [LARGE SCALE GENOMIC DNA]</scope>
    <source>
        <strain evidence="2 3">JA 4570</strain>
    </source>
</reference>
<dbReference type="PATRIC" id="fig|1286094.4.peg.3315"/>
<protein>
    <recommendedName>
        <fullName evidence="1">NACHT N-terminal Helical domain-containing protein</fullName>
    </recommendedName>
</protein>
<name>S3ZJY7_9ACTN</name>
<evidence type="ECO:0000313" key="2">
    <source>
        <dbReference type="EMBL" id="EPH43523.1"/>
    </source>
</evidence>
<dbReference type="Gene3D" id="3.40.50.300">
    <property type="entry name" value="P-loop containing nucleotide triphosphate hydrolases"/>
    <property type="match status" value="1"/>
</dbReference>
<dbReference type="SUPFAM" id="SSF52540">
    <property type="entry name" value="P-loop containing nucleoside triphosphate hydrolases"/>
    <property type="match status" value="1"/>
</dbReference>
<dbReference type="InterPro" id="IPR054567">
    <property type="entry name" value="NNH7"/>
</dbReference>
<keyword evidence="3" id="KW-1185">Reference proteome</keyword>